<proteinExistence type="predicted"/>
<dbReference type="PANTHER" id="PTHR13847">
    <property type="entry name" value="SARCOSINE DEHYDROGENASE-RELATED"/>
    <property type="match status" value="1"/>
</dbReference>
<dbReference type="PANTHER" id="PTHR13847:SF261">
    <property type="entry name" value="FAD-DEPENDENT OXIDOREDUCTASE FAMILY PROTEIN"/>
    <property type="match status" value="1"/>
</dbReference>
<dbReference type="GO" id="GO:0005737">
    <property type="term" value="C:cytoplasm"/>
    <property type="evidence" value="ECO:0007669"/>
    <property type="project" value="TreeGrafter"/>
</dbReference>
<evidence type="ECO:0000313" key="2">
    <source>
        <dbReference type="EMBL" id="GAA0160023.1"/>
    </source>
</evidence>
<dbReference type="Pfam" id="PF01266">
    <property type="entry name" value="DAO"/>
    <property type="match status" value="1"/>
</dbReference>
<dbReference type="InterPro" id="IPR036188">
    <property type="entry name" value="FAD/NAD-bd_sf"/>
</dbReference>
<dbReference type="InterPro" id="IPR006076">
    <property type="entry name" value="FAD-dep_OxRdtase"/>
</dbReference>
<feature type="domain" description="FAD dependent oxidoreductase" evidence="1">
    <location>
        <begin position="47"/>
        <end position="292"/>
    </location>
</feature>
<keyword evidence="3" id="KW-1185">Reference proteome</keyword>
<dbReference type="AlphaFoldDB" id="A0AAV3QBZ8"/>
<dbReference type="SUPFAM" id="SSF51905">
    <property type="entry name" value="FAD/NAD(P)-binding domain"/>
    <property type="match status" value="1"/>
</dbReference>
<evidence type="ECO:0000313" key="3">
    <source>
        <dbReference type="Proteomes" id="UP001454036"/>
    </source>
</evidence>
<evidence type="ECO:0000259" key="1">
    <source>
        <dbReference type="Pfam" id="PF01266"/>
    </source>
</evidence>
<accession>A0AAV3QBZ8</accession>
<dbReference type="Gene3D" id="3.50.50.60">
    <property type="entry name" value="FAD/NAD(P)-binding domain"/>
    <property type="match status" value="1"/>
</dbReference>
<name>A0AAV3QBZ8_LITER</name>
<organism evidence="2 3">
    <name type="scientific">Lithospermum erythrorhizon</name>
    <name type="common">Purple gromwell</name>
    <name type="synonym">Lithospermum officinale var. erythrorhizon</name>
    <dbReference type="NCBI Taxonomy" id="34254"/>
    <lineage>
        <taxon>Eukaryota</taxon>
        <taxon>Viridiplantae</taxon>
        <taxon>Streptophyta</taxon>
        <taxon>Embryophyta</taxon>
        <taxon>Tracheophyta</taxon>
        <taxon>Spermatophyta</taxon>
        <taxon>Magnoliopsida</taxon>
        <taxon>eudicotyledons</taxon>
        <taxon>Gunneridae</taxon>
        <taxon>Pentapetalae</taxon>
        <taxon>asterids</taxon>
        <taxon>lamiids</taxon>
        <taxon>Boraginales</taxon>
        <taxon>Boraginaceae</taxon>
        <taxon>Boraginoideae</taxon>
        <taxon>Lithospermeae</taxon>
        <taxon>Lithospermum</taxon>
    </lineage>
</organism>
<reference evidence="2 3" key="1">
    <citation type="submission" date="2024-01" db="EMBL/GenBank/DDBJ databases">
        <title>The complete chloroplast genome sequence of Lithospermum erythrorhizon: insights into the phylogenetic relationship among Boraginaceae species and the maternal lineages of purple gromwells.</title>
        <authorList>
            <person name="Okada T."/>
            <person name="Watanabe K."/>
        </authorList>
    </citation>
    <scope>NUCLEOTIDE SEQUENCE [LARGE SCALE GENOMIC DNA]</scope>
</reference>
<dbReference type="EMBL" id="BAABME010003754">
    <property type="protein sequence ID" value="GAA0160023.1"/>
    <property type="molecule type" value="Genomic_DNA"/>
</dbReference>
<comment type="caution">
    <text evidence="2">The sequence shown here is derived from an EMBL/GenBank/DDBJ whole genome shotgun (WGS) entry which is preliminary data.</text>
</comment>
<gene>
    <name evidence="2" type="ORF">LIER_16670</name>
</gene>
<sequence length="296" mass="32376">MNLGAQNVQFGCPMNKPNSTNSIYCSRVSIRCSYSSVSSLPYQSLRCAVLGAGFAGLSVTWHLLQHSPKDMHLHIDMYDEVGIGGGASGVSGGLLHPYSPKVKPLWHAVDCWKRSLDLLTVAEDAHSSKCLSVGRQVQSQDTSSSIVRRRGILRPATSMKNLDLMNDNAQSSLASCRIESICEDAVEKLVPNLRLPLGMGFYMPEAVNIHPQRYLEGLYLACENLKNGGADGVASNRDFCLHKERVDSLQELAREYDTVIICLGARAAFSPELSGKLPLRTCRGVVAHLQLDDDTR</sequence>
<protein>
    <submittedName>
        <fullName evidence="2">Dehydrogenase</fullName>
    </submittedName>
</protein>
<dbReference type="Gene3D" id="3.30.9.10">
    <property type="entry name" value="D-Amino Acid Oxidase, subunit A, domain 2"/>
    <property type="match status" value="1"/>
</dbReference>
<dbReference type="Proteomes" id="UP001454036">
    <property type="component" value="Unassembled WGS sequence"/>
</dbReference>